<organism evidence="2 3">
    <name type="scientific">Loigolactobacillus coryniformis subsp. coryniformis KCTC 3167 = DSM 20001</name>
    <dbReference type="NCBI Taxonomy" id="913848"/>
    <lineage>
        <taxon>Bacteria</taxon>
        <taxon>Bacillati</taxon>
        <taxon>Bacillota</taxon>
        <taxon>Bacilli</taxon>
        <taxon>Lactobacillales</taxon>
        <taxon>Lactobacillaceae</taxon>
        <taxon>Loigolactobacillus</taxon>
    </lineage>
</organism>
<evidence type="ECO:0000259" key="1">
    <source>
        <dbReference type="SMART" id="SM00829"/>
    </source>
</evidence>
<dbReference type="Gene3D" id="3.90.180.10">
    <property type="entry name" value="Medium-chain alcohol dehydrogenases, catalytic domain"/>
    <property type="match status" value="1"/>
</dbReference>
<dbReference type="eggNOG" id="COG0604">
    <property type="taxonomic scope" value="Bacteria"/>
</dbReference>
<dbReference type="InterPro" id="IPR011032">
    <property type="entry name" value="GroES-like_sf"/>
</dbReference>
<evidence type="ECO:0000313" key="3">
    <source>
        <dbReference type="Proteomes" id="UP000051181"/>
    </source>
</evidence>
<comment type="caution">
    <text evidence="2">The sequence shown here is derived from an EMBL/GenBank/DDBJ whole genome shotgun (WGS) entry which is preliminary data.</text>
</comment>
<dbReference type="EMBL" id="AZCN01000027">
    <property type="protein sequence ID" value="KRK16933.1"/>
    <property type="molecule type" value="Genomic_DNA"/>
</dbReference>
<dbReference type="AlphaFoldDB" id="A0A0R1F591"/>
<sequence>MQTMVINQFGSAKALTLTEQPQPEISAHQVLVKVHAFSIDQLDIQLRTGQLLAQIPANFPLTLGWDLAGTIVAAGSAVTDFLVGDAVLARLPLTTPGAAAEYVAVDAANLAYKPDNVAFRTAAALPTAGLTAWQTIVMHLAVENEQHVLINDFTSCTGQLAAQLAAGIGAEVTAITPETTQESDFNLVDAATAMQQQYDVILDLTTKPITTNLLSANGRYLATQEDFNLVPDGTELQHLVDLLSHNKLQVPLGRCLPFSELSMITAHRLLEAGHTQGKLVIEIIAD</sequence>
<feature type="domain" description="Enoyl reductase (ER)" evidence="1">
    <location>
        <begin position="10"/>
        <end position="281"/>
    </location>
</feature>
<dbReference type="PANTHER" id="PTHR11695:SF294">
    <property type="entry name" value="RETICULON-4-INTERACTING PROTEIN 1, MITOCHONDRIAL"/>
    <property type="match status" value="1"/>
</dbReference>
<dbReference type="Gene3D" id="3.40.50.720">
    <property type="entry name" value="NAD(P)-binding Rossmann-like Domain"/>
    <property type="match status" value="1"/>
</dbReference>
<dbReference type="Pfam" id="PF13602">
    <property type="entry name" value="ADH_zinc_N_2"/>
    <property type="match status" value="1"/>
</dbReference>
<dbReference type="Pfam" id="PF08240">
    <property type="entry name" value="ADH_N"/>
    <property type="match status" value="1"/>
</dbReference>
<reference evidence="2 3" key="1">
    <citation type="journal article" date="2015" name="Genome Announc.">
        <title>Expanding the biotechnology potential of lactobacilli through comparative genomics of 213 strains and associated genera.</title>
        <authorList>
            <person name="Sun Z."/>
            <person name="Harris H.M."/>
            <person name="McCann A."/>
            <person name="Guo C."/>
            <person name="Argimon S."/>
            <person name="Zhang W."/>
            <person name="Yang X."/>
            <person name="Jeffery I.B."/>
            <person name="Cooney J.C."/>
            <person name="Kagawa T.F."/>
            <person name="Liu W."/>
            <person name="Song Y."/>
            <person name="Salvetti E."/>
            <person name="Wrobel A."/>
            <person name="Rasinkangas P."/>
            <person name="Parkhill J."/>
            <person name="Rea M.C."/>
            <person name="O'Sullivan O."/>
            <person name="Ritari J."/>
            <person name="Douillard F.P."/>
            <person name="Paul Ross R."/>
            <person name="Yang R."/>
            <person name="Briner A.E."/>
            <person name="Felis G.E."/>
            <person name="de Vos W.M."/>
            <person name="Barrangou R."/>
            <person name="Klaenhammer T.R."/>
            <person name="Caufield P.W."/>
            <person name="Cui Y."/>
            <person name="Zhang H."/>
            <person name="O'Toole P.W."/>
        </authorList>
    </citation>
    <scope>NUCLEOTIDE SEQUENCE [LARGE SCALE GENOMIC DNA]</scope>
    <source>
        <strain evidence="2 3">DSM 20001</strain>
    </source>
</reference>
<dbReference type="RefSeq" id="WP_003678206.1">
    <property type="nucleotide sequence ID" value="NZ_AZCN01000027.1"/>
</dbReference>
<dbReference type="InterPro" id="IPR050700">
    <property type="entry name" value="YIM1/Zinc_Alcohol_DH_Fams"/>
</dbReference>
<proteinExistence type="predicted"/>
<evidence type="ECO:0000313" key="2">
    <source>
        <dbReference type="EMBL" id="KRK16933.1"/>
    </source>
</evidence>
<dbReference type="GO" id="GO:0016491">
    <property type="term" value="F:oxidoreductase activity"/>
    <property type="evidence" value="ECO:0007669"/>
    <property type="project" value="InterPro"/>
</dbReference>
<accession>A0A0R1F591</accession>
<dbReference type="InterPro" id="IPR020843">
    <property type="entry name" value="ER"/>
</dbReference>
<dbReference type="GeneID" id="65915980"/>
<dbReference type="PATRIC" id="fig|913848.6.peg.1090"/>
<dbReference type="SMART" id="SM00829">
    <property type="entry name" value="PKS_ER"/>
    <property type="match status" value="1"/>
</dbReference>
<gene>
    <name evidence="2" type="ORF">FD22_GL001058</name>
</gene>
<dbReference type="SUPFAM" id="SSF50129">
    <property type="entry name" value="GroES-like"/>
    <property type="match status" value="1"/>
</dbReference>
<name>A0A0R1F591_9LACO</name>
<dbReference type="CDD" id="cd05289">
    <property type="entry name" value="MDR_like_2"/>
    <property type="match status" value="1"/>
</dbReference>
<protein>
    <submittedName>
        <fullName evidence="2">Zinc-containing alcohol dehydrogenase</fullName>
    </submittedName>
</protein>
<dbReference type="Proteomes" id="UP000051181">
    <property type="component" value="Unassembled WGS sequence"/>
</dbReference>
<dbReference type="SUPFAM" id="SSF51735">
    <property type="entry name" value="NAD(P)-binding Rossmann-fold domains"/>
    <property type="match status" value="1"/>
</dbReference>
<dbReference type="PANTHER" id="PTHR11695">
    <property type="entry name" value="ALCOHOL DEHYDROGENASE RELATED"/>
    <property type="match status" value="1"/>
</dbReference>
<dbReference type="InterPro" id="IPR013154">
    <property type="entry name" value="ADH-like_N"/>
</dbReference>
<dbReference type="InterPro" id="IPR036291">
    <property type="entry name" value="NAD(P)-bd_dom_sf"/>
</dbReference>